<dbReference type="PANTHER" id="PTHR12618">
    <property type="entry name" value="PHD AND RING FINGER DOMAIN-CONTAINING PROTEIN 1"/>
    <property type="match status" value="1"/>
</dbReference>
<feature type="domain" description="SFR19-like C-terminal" evidence="3">
    <location>
        <begin position="255"/>
        <end position="299"/>
    </location>
</feature>
<sequence>MESYKHHLSELPEINKSGPFSRLFEGEGGSVFQEGAASTDAAPSSTVDINVKLWKGRKLQKHSSMPYSPSCPLDDISDDDDGKLQGGHYIQDFSATEGSSTDDQESLFMMVPDPLSSYLYNLKFQKFLETWQKMAAAPMNVGNDNVQGLKDCRFDSDSKNSEGKNLNTCFEDLSYSYSASCVLKNVSSDKNNVNPTAEKRMNANSKNKTKSGDELENSNDNEAYTPPCSDSDIDMVGDSPDSVPGSAAAMSMNSGQRMKKLNRIERISSEVKIALDPFFKKKTIDKEEYKYIMKGAVMKGILAVVVALLINIGLFFVGIYSSADYENGVPKLLITFCNDQSAQHSGNYNYRYNEACSLKDTVKFCVTLMPLILPPVALGCVCWAVFAIFNAFQIVPKKLGKGRKVDPVWLEPYETYDFYVGRNIPRIPGYDEAFEDTETTTSLKKYGLGVDIEDEDEGPTNTETDDDGNRSEHKSTPSSVTKGKKLHHEQSKHGRPTH</sequence>
<organism evidence="4 5">
    <name type="scientific">Orchesella dallaii</name>
    <dbReference type="NCBI Taxonomy" id="48710"/>
    <lineage>
        <taxon>Eukaryota</taxon>
        <taxon>Metazoa</taxon>
        <taxon>Ecdysozoa</taxon>
        <taxon>Arthropoda</taxon>
        <taxon>Hexapoda</taxon>
        <taxon>Collembola</taxon>
        <taxon>Entomobryomorpha</taxon>
        <taxon>Entomobryoidea</taxon>
        <taxon>Orchesellidae</taxon>
        <taxon>Orchesellinae</taxon>
        <taxon>Orchesella</taxon>
    </lineage>
</organism>
<feature type="transmembrane region" description="Helical" evidence="2">
    <location>
        <begin position="376"/>
        <end position="395"/>
    </location>
</feature>
<comment type="caution">
    <text evidence="4">The sequence shown here is derived from an EMBL/GenBank/DDBJ whole genome shotgun (WGS) entry which is preliminary data.</text>
</comment>
<gene>
    <name evidence="4" type="ORF">ODALV1_LOCUS9326</name>
</gene>
<dbReference type="PANTHER" id="PTHR12618:SF20">
    <property type="entry name" value="PHD AND RING FINGER DOMAIN-CONTAINING PROTEIN 1"/>
    <property type="match status" value="1"/>
</dbReference>
<evidence type="ECO:0000313" key="5">
    <source>
        <dbReference type="Proteomes" id="UP001642540"/>
    </source>
</evidence>
<dbReference type="InterPro" id="IPR057031">
    <property type="entry name" value="SFR19-like_C"/>
</dbReference>
<accession>A0ABP1QAV3</accession>
<dbReference type="InterPro" id="IPR047157">
    <property type="entry name" value="PHRF1/Atg35"/>
</dbReference>
<feature type="region of interest" description="Disordered" evidence="1">
    <location>
        <begin position="188"/>
        <end position="254"/>
    </location>
</feature>
<protein>
    <recommendedName>
        <fullName evidence="3">SFR19-like C-terminal domain-containing protein</fullName>
    </recommendedName>
</protein>
<evidence type="ECO:0000256" key="1">
    <source>
        <dbReference type="SAM" id="MobiDB-lite"/>
    </source>
</evidence>
<feature type="compositionally biased region" description="Acidic residues" evidence="1">
    <location>
        <begin position="451"/>
        <end position="466"/>
    </location>
</feature>
<keyword evidence="5" id="KW-1185">Reference proteome</keyword>
<proteinExistence type="predicted"/>
<feature type="region of interest" description="Disordered" evidence="1">
    <location>
        <begin position="445"/>
        <end position="498"/>
    </location>
</feature>
<dbReference type="EMBL" id="CAXLJM020000028">
    <property type="protein sequence ID" value="CAL8096340.1"/>
    <property type="molecule type" value="Genomic_DNA"/>
</dbReference>
<feature type="transmembrane region" description="Helical" evidence="2">
    <location>
        <begin position="300"/>
        <end position="323"/>
    </location>
</feature>
<evidence type="ECO:0000259" key="3">
    <source>
        <dbReference type="Pfam" id="PF23030"/>
    </source>
</evidence>
<dbReference type="Pfam" id="PF23030">
    <property type="entry name" value="SCAF11-like_C"/>
    <property type="match status" value="1"/>
</dbReference>
<keyword evidence="2" id="KW-1133">Transmembrane helix</keyword>
<evidence type="ECO:0000313" key="4">
    <source>
        <dbReference type="EMBL" id="CAL8096340.1"/>
    </source>
</evidence>
<keyword evidence="2" id="KW-0472">Membrane</keyword>
<dbReference type="Proteomes" id="UP001642540">
    <property type="component" value="Unassembled WGS sequence"/>
</dbReference>
<name>A0ABP1QAV3_9HEXA</name>
<keyword evidence="2" id="KW-0812">Transmembrane</keyword>
<reference evidence="4 5" key="1">
    <citation type="submission" date="2024-08" db="EMBL/GenBank/DDBJ databases">
        <authorList>
            <person name="Cucini C."/>
            <person name="Frati F."/>
        </authorList>
    </citation>
    <scope>NUCLEOTIDE SEQUENCE [LARGE SCALE GENOMIC DNA]</scope>
</reference>
<evidence type="ECO:0000256" key="2">
    <source>
        <dbReference type="SAM" id="Phobius"/>
    </source>
</evidence>